<keyword evidence="9" id="KW-1185">Reference proteome</keyword>
<evidence type="ECO:0000256" key="1">
    <source>
        <dbReference type="ARBA" id="ARBA00022491"/>
    </source>
</evidence>
<keyword evidence="3" id="KW-0238">DNA-binding</keyword>
<dbReference type="PANTHER" id="PTHR43537:SF34">
    <property type="entry name" value="PYRUVATE DEHYDROGENASE COMPLEX REPRESSOR"/>
    <property type="match status" value="1"/>
</dbReference>
<keyword evidence="2" id="KW-0805">Transcription regulation</keyword>
<dbReference type="InterPro" id="IPR036388">
    <property type="entry name" value="WH-like_DNA-bd_sf"/>
</dbReference>
<dbReference type="PANTHER" id="PTHR43537">
    <property type="entry name" value="TRANSCRIPTIONAL REGULATOR, GNTR FAMILY"/>
    <property type="match status" value="1"/>
</dbReference>
<dbReference type="InterPro" id="IPR008920">
    <property type="entry name" value="TF_FadR/GntR_C"/>
</dbReference>
<dbReference type="Pfam" id="PF07729">
    <property type="entry name" value="FCD"/>
    <property type="match status" value="1"/>
</dbReference>
<dbReference type="CDD" id="cd07377">
    <property type="entry name" value="WHTH_GntR"/>
    <property type="match status" value="1"/>
</dbReference>
<dbReference type="PRINTS" id="PR00035">
    <property type="entry name" value="HTHGNTR"/>
</dbReference>
<dbReference type="GO" id="GO:0003677">
    <property type="term" value="F:DNA binding"/>
    <property type="evidence" value="ECO:0007669"/>
    <property type="project" value="UniProtKB-KW"/>
</dbReference>
<sequence>MPPDSTQKPPGRAAATVARHVEALILEGSLRPGERLLPEREVAERLGVSRPTLREGIQILEEKGLLVGEPGGATHVAPLGTSITDPLAALLASRAETTYDYLEFRELIEGDAAALAAERATEVDLEAIAACMRRIDAAHGERDPVPEAEADADLHIAIYEATHNAVLLHVMRALSRMLRAGVFYSREKLYTRPEVRDLLRDQHRAIHDAIAARDPEAARAAAERHISFTHGALKEIREAEARLEVSLRRMGAGRIGAAAAATPARSGTGGGAG</sequence>
<accession>A0A327M3I3</accession>
<organism evidence="8 9">
    <name type="scientific">Roseicella frigidaeris</name>
    <dbReference type="NCBI Taxonomy" id="2230885"/>
    <lineage>
        <taxon>Bacteria</taxon>
        <taxon>Pseudomonadati</taxon>
        <taxon>Pseudomonadota</taxon>
        <taxon>Alphaproteobacteria</taxon>
        <taxon>Acetobacterales</taxon>
        <taxon>Roseomonadaceae</taxon>
        <taxon>Roseicella</taxon>
    </lineage>
</organism>
<evidence type="ECO:0000256" key="5">
    <source>
        <dbReference type="ARBA" id="ARBA00037357"/>
    </source>
</evidence>
<dbReference type="EMBL" id="QLIX01000044">
    <property type="protein sequence ID" value="RAI54628.1"/>
    <property type="molecule type" value="Genomic_DNA"/>
</dbReference>
<evidence type="ECO:0000313" key="8">
    <source>
        <dbReference type="EMBL" id="RAI54628.1"/>
    </source>
</evidence>
<comment type="caution">
    <text evidence="8">The sequence shown here is derived from an EMBL/GenBank/DDBJ whole genome shotgun (WGS) entry which is preliminary data.</text>
</comment>
<reference evidence="9" key="1">
    <citation type="submission" date="2018-06" db="EMBL/GenBank/DDBJ databases">
        <authorList>
            <person name="Khan S.A."/>
        </authorList>
    </citation>
    <scope>NUCLEOTIDE SEQUENCE [LARGE SCALE GENOMIC DNA]</scope>
    <source>
        <strain evidence="9">DB-1506</strain>
    </source>
</reference>
<dbReference type="OrthoDB" id="5450856at2"/>
<comment type="function">
    <text evidence="5">Transcriptional repressor for the pyruvate dehydrogenase complex genes aceEF and lpd.</text>
</comment>
<evidence type="ECO:0000313" key="9">
    <source>
        <dbReference type="Proteomes" id="UP000249065"/>
    </source>
</evidence>
<dbReference type="Pfam" id="PF00392">
    <property type="entry name" value="GntR"/>
    <property type="match status" value="1"/>
</dbReference>
<name>A0A327M3I3_9PROT</name>
<dbReference type="SMART" id="SM00345">
    <property type="entry name" value="HTH_GNTR"/>
    <property type="match status" value="1"/>
</dbReference>
<evidence type="ECO:0000256" key="3">
    <source>
        <dbReference type="ARBA" id="ARBA00023125"/>
    </source>
</evidence>
<dbReference type="InterPro" id="IPR000524">
    <property type="entry name" value="Tscrpt_reg_HTH_GntR"/>
</dbReference>
<dbReference type="InterPro" id="IPR011711">
    <property type="entry name" value="GntR_C"/>
</dbReference>
<proteinExistence type="predicted"/>
<dbReference type="PROSITE" id="PS50949">
    <property type="entry name" value="HTH_GNTR"/>
    <property type="match status" value="1"/>
</dbReference>
<evidence type="ECO:0000259" key="7">
    <source>
        <dbReference type="PROSITE" id="PS50949"/>
    </source>
</evidence>
<dbReference type="RefSeq" id="WP_111472735.1">
    <property type="nucleotide sequence ID" value="NZ_QLIX01000044.1"/>
</dbReference>
<dbReference type="SUPFAM" id="SSF46785">
    <property type="entry name" value="Winged helix' DNA-binding domain"/>
    <property type="match status" value="1"/>
</dbReference>
<keyword evidence="1" id="KW-0678">Repressor</keyword>
<keyword evidence="4" id="KW-0804">Transcription</keyword>
<dbReference type="SMART" id="SM00895">
    <property type="entry name" value="FCD"/>
    <property type="match status" value="1"/>
</dbReference>
<dbReference type="GO" id="GO:0003700">
    <property type="term" value="F:DNA-binding transcription factor activity"/>
    <property type="evidence" value="ECO:0007669"/>
    <property type="project" value="InterPro"/>
</dbReference>
<dbReference type="AlphaFoldDB" id="A0A327M3I3"/>
<dbReference type="Gene3D" id="1.10.10.10">
    <property type="entry name" value="Winged helix-like DNA-binding domain superfamily/Winged helix DNA-binding domain"/>
    <property type="match status" value="1"/>
</dbReference>
<dbReference type="Proteomes" id="UP000249065">
    <property type="component" value="Unassembled WGS sequence"/>
</dbReference>
<feature type="domain" description="HTH gntR-type" evidence="7">
    <location>
        <begin position="11"/>
        <end position="79"/>
    </location>
</feature>
<dbReference type="Gene3D" id="1.20.120.530">
    <property type="entry name" value="GntR ligand-binding domain-like"/>
    <property type="match status" value="1"/>
</dbReference>
<evidence type="ECO:0000256" key="6">
    <source>
        <dbReference type="ARBA" id="ARBA00039592"/>
    </source>
</evidence>
<gene>
    <name evidence="8" type="ORF">DOO78_25645</name>
</gene>
<evidence type="ECO:0000256" key="4">
    <source>
        <dbReference type="ARBA" id="ARBA00023163"/>
    </source>
</evidence>
<evidence type="ECO:0000256" key="2">
    <source>
        <dbReference type="ARBA" id="ARBA00023015"/>
    </source>
</evidence>
<protein>
    <recommendedName>
        <fullName evidence="6">Pyruvate dehydrogenase complex repressor</fullName>
    </recommendedName>
</protein>
<dbReference type="SUPFAM" id="SSF48008">
    <property type="entry name" value="GntR ligand-binding domain-like"/>
    <property type="match status" value="1"/>
</dbReference>
<dbReference type="InterPro" id="IPR036390">
    <property type="entry name" value="WH_DNA-bd_sf"/>
</dbReference>